<dbReference type="EMBL" id="VHSH01000002">
    <property type="protein sequence ID" value="TQV82003.1"/>
    <property type="molecule type" value="Genomic_DNA"/>
</dbReference>
<dbReference type="OrthoDB" id="9800876at2"/>
<keyword evidence="2" id="KW-1185">Reference proteome</keyword>
<evidence type="ECO:0000313" key="2">
    <source>
        <dbReference type="Proteomes" id="UP000315252"/>
    </source>
</evidence>
<reference evidence="1 2" key="1">
    <citation type="submission" date="2019-06" db="EMBL/GenBank/DDBJ databases">
        <title>Whole genome sequence for Rhodospirillaceae sp. R148.</title>
        <authorList>
            <person name="Wang G."/>
        </authorList>
    </citation>
    <scope>NUCLEOTIDE SEQUENCE [LARGE SCALE GENOMIC DNA]</scope>
    <source>
        <strain evidence="1 2">R148</strain>
    </source>
</reference>
<dbReference type="Proteomes" id="UP000315252">
    <property type="component" value="Unassembled WGS sequence"/>
</dbReference>
<comment type="caution">
    <text evidence="1">The sequence shown here is derived from an EMBL/GenBank/DDBJ whole genome shotgun (WGS) entry which is preliminary data.</text>
</comment>
<evidence type="ECO:0000313" key="1">
    <source>
        <dbReference type="EMBL" id="TQV82003.1"/>
    </source>
</evidence>
<dbReference type="SUPFAM" id="SSF46955">
    <property type="entry name" value="Putative DNA-binding domain"/>
    <property type="match status" value="1"/>
</dbReference>
<dbReference type="AlphaFoldDB" id="A0A545TXQ6"/>
<accession>A0A545TXQ6</accession>
<dbReference type="Pfam" id="PF13591">
    <property type="entry name" value="MerR_2"/>
    <property type="match status" value="1"/>
</dbReference>
<sequence length="109" mass="12592">MLRSVDDLVTEFDVTASEITIWIEQNWVLPSEQDGEYHFDEDDFARVKLIAELRRDIGVNEEAMPVVLRLLDQVYGLRRALEQLNGAIQELPEDAREMLEENLRGSSES</sequence>
<dbReference type="Gene3D" id="1.10.1660.10">
    <property type="match status" value="1"/>
</dbReference>
<dbReference type="RefSeq" id="WP_142895634.1">
    <property type="nucleotide sequence ID" value="NZ_ML660053.1"/>
</dbReference>
<protein>
    <submittedName>
        <fullName evidence="1">MerR family transcriptional regulator</fullName>
    </submittedName>
</protein>
<proteinExistence type="predicted"/>
<organism evidence="1 2">
    <name type="scientific">Denitrobaculum tricleocarpae</name>
    <dbReference type="NCBI Taxonomy" id="2591009"/>
    <lineage>
        <taxon>Bacteria</taxon>
        <taxon>Pseudomonadati</taxon>
        <taxon>Pseudomonadota</taxon>
        <taxon>Alphaproteobacteria</taxon>
        <taxon>Rhodospirillales</taxon>
        <taxon>Rhodospirillaceae</taxon>
        <taxon>Denitrobaculum</taxon>
    </lineage>
</organism>
<dbReference type="InterPro" id="IPR009061">
    <property type="entry name" value="DNA-bd_dom_put_sf"/>
</dbReference>
<gene>
    <name evidence="1" type="ORF">FKG95_07155</name>
</gene>
<name>A0A545TXQ6_9PROT</name>